<dbReference type="STRING" id="655353.SAMN04488056_101321"/>
<keyword evidence="2" id="KW-0472">Membrane</keyword>
<dbReference type="OrthoDB" id="9816507at2"/>
<feature type="domain" description="Peptidoglycan binding-like" evidence="3">
    <location>
        <begin position="245"/>
        <end position="296"/>
    </location>
</feature>
<dbReference type="Gene3D" id="1.10.101.10">
    <property type="entry name" value="PGBD-like superfamily/PGBD"/>
    <property type="match status" value="2"/>
</dbReference>
<accession>A0A1I5A2E1</accession>
<feature type="transmembrane region" description="Helical" evidence="2">
    <location>
        <begin position="20"/>
        <end position="41"/>
    </location>
</feature>
<dbReference type="InterPro" id="IPR002477">
    <property type="entry name" value="Peptidoglycan-bd-like"/>
</dbReference>
<evidence type="ECO:0000313" key="5">
    <source>
        <dbReference type="Proteomes" id="UP000199236"/>
    </source>
</evidence>
<evidence type="ECO:0000256" key="2">
    <source>
        <dbReference type="SAM" id="Phobius"/>
    </source>
</evidence>
<proteinExistence type="predicted"/>
<evidence type="ECO:0000259" key="3">
    <source>
        <dbReference type="Pfam" id="PF01471"/>
    </source>
</evidence>
<name>A0A1I5A2E1_9HYPH</name>
<dbReference type="Pfam" id="PF01471">
    <property type="entry name" value="PG_binding_1"/>
    <property type="match status" value="2"/>
</dbReference>
<organism evidence="4 5">
    <name type="scientific">Cohaesibacter marisflavi</name>
    <dbReference type="NCBI Taxonomy" id="655353"/>
    <lineage>
        <taxon>Bacteria</taxon>
        <taxon>Pseudomonadati</taxon>
        <taxon>Pseudomonadota</taxon>
        <taxon>Alphaproteobacteria</taxon>
        <taxon>Hyphomicrobiales</taxon>
        <taxon>Cohaesibacteraceae</taxon>
    </lineage>
</organism>
<keyword evidence="5" id="KW-1185">Reference proteome</keyword>
<gene>
    <name evidence="4" type="ORF">SAMN04488056_101321</name>
</gene>
<feature type="domain" description="Peptidoglycan binding-like" evidence="3">
    <location>
        <begin position="84"/>
        <end position="134"/>
    </location>
</feature>
<keyword evidence="2" id="KW-1133">Transmembrane helix</keyword>
<evidence type="ECO:0000313" key="4">
    <source>
        <dbReference type="EMBL" id="SFN56664.1"/>
    </source>
</evidence>
<reference evidence="4 5" key="1">
    <citation type="submission" date="2016-10" db="EMBL/GenBank/DDBJ databases">
        <authorList>
            <person name="de Groot N.N."/>
        </authorList>
    </citation>
    <scope>NUCLEOTIDE SEQUENCE [LARGE SCALE GENOMIC DNA]</scope>
    <source>
        <strain evidence="4 5">CGMCC 1.9157</strain>
    </source>
</reference>
<feature type="region of interest" description="Disordered" evidence="1">
    <location>
        <begin position="170"/>
        <end position="206"/>
    </location>
</feature>
<dbReference type="AlphaFoldDB" id="A0A1I5A2E1"/>
<dbReference type="InterPro" id="IPR036366">
    <property type="entry name" value="PGBDSf"/>
</dbReference>
<sequence>MSETYDDYENWEEERRVSPLSLVVIVVMALTSAAIIGNALLRQPNSAGVVIMKDVRNEHLKNRANAKSGVNALEQVNKQAMTLTIQNALMIAGYYAGPLDGVEGRQTEEAIAAYQDSVGLNVTGKVSQQLYDILTRRKELATGSVAQVQSVKVAPTNQTQMPEQVLITKPEPQPEPKQVSQKLDALPRIKPAGSTSKPTTPRSTARMQITPKPVPRKLVSIGPVPPESIPMATASVSASGDPVLAKVQQALKNIGFENLTVDGVMGSQTSSAIEHFQRSRGHPVTGQVNDRLLQEMMIMGYLDLG</sequence>
<feature type="compositionally biased region" description="Polar residues" evidence="1">
    <location>
        <begin position="193"/>
        <end position="206"/>
    </location>
</feature>
<dbReference type="SUPFAM" id="SSF47090">
    <property type="entry name" value="PGBD-like"/>
    <property type="match status" value="2"/>
</dbReference>
<dbReference type="InterPro" id="IPR036365">
    <property type="entry name" value="PGBD-like_sf"/>
</dbReference>
<keyword evidence="2" id="KW-0812">Transmembrane</keyword>
<evidence type="ECO:0000256" key="1">
    <source>
        <dbReference type="SAM" id="MobiDB-lite"/>
    </source>
</evidence>
<dbReference type="Proteomes" id="UP000199236">
    <property type="component" value="Unassembled WGS sequence"/>
</dbReference>
<dbReference type="RefSeq" id="WP_090068166.1">
    <property type="nucleotide sequence ID" value="NZ_FOVR01000001.1"/>
</dbReference>
<dbReference type="EMBL" id="FOVR01000001">
    <property type="protein sequence ID" value="SFN56664.1"/>
    <property type="molecule type" value="Genomic_DNA"/>
</dbReference>
<protein>
    <submittedName>
        <fullName evidence="4">Putative peptidoglycan binding domain-containing protein</fullName>
    </submittedName>
</protein>